<comment type="caution">
    <text evidence="2">The sequence shown here is derived from an EMBL/GenBank/DDBJ whole genome shotgun (WGS) entry which is preliminary data.</text>
</comment>
<feature type="region of interest" description="Disordered" evidence="1">
    <location>
        <begin position="22"/>
        <end position="58"/>
    </location>
</feature>
<dbReference type="EMBL" id="MU826431">
    <property type="protein sequence ID" value="KAJ7375929.1"/>
    <property type="molecule type" value="Genomic_DNA"/>
</dbReference>
<gene>
    <name evidence="2" type="ORF">OS493_037994</name>
</gene>
<accession>A0A9X0CWF8</accession>
<evidence type="ECO:0000313" key="3">
    <source>
        <dbReference type="Proteomes" id="UP001163046"/>
    </source>
</evidence>
<dbReference type="Proteomes" id="UP001163046">
    <property type="component" value="Unassembled WGS sequence"/>
</dbReference>
<evidence type="ECO:0000313" key="2">
    <source>
        <dbReference type="EMBL" id="KAJ7375929.1"/>
    </source>
</evidence>
<keyword evidence="3" id="KW-1185">Reference proteome</keyword>
<organism evidence="2 3">
    <name type="scientific">Desmophyllum pertusum</name>
    <dbReference type="NCBI Taxonomy" id="174260"/>
    <lineage>
        <taxon>Eukaryota</taxon>
        <taxon>Metazoa</taxon>
        <taxon>Cnidaria</taxon>
        <taxon>Anthozoa</taxon>
        <taxon>Hexacorallia</taxon>
        <taxon>Scleractinia</taxon>
        <taxon>Caryophylliina</taxon>
        <taxon>Caryophylliidae</taxon>
        <taxon>Desmophyllum</taxon>
    </lineage>
</organism>
<evidence type="ECO:0000256" key="1">
    <source>
        <dbReference type="SAM" id="MobiDB-lite"/>
    </source>
</evidence>
<name>A0A9X0CWF8_9CNID</name>
<reference evidence="2" key="1">
    <citation type="submission" date="2023-01" db="EMBL/GenBank/DDBJ databases">
        <title>Genome assembly of the deep-sea coral Lophelia pertusa.</title>
        <authorList>
            <person name="Herrera S."/>
            <person name="Cordes E."/>
        </authorList>
    </citation>
    <scope>NUCLEOTIDE SEQUENCE</scope>
    <source>
        <strain evidence="2">USNM1676648</strain>
        <tissue evidence="2">Polyp</tissue>
    </source>
</reference>
<proteinExistence type="predicted"/>
<protein>
    <submittedName>
        <fullName evidence="2">Uncharacterized protein</fullName>
    </submittedName>
</protein>
<dbReference type="AlphaFoldDB" id="A0A9X0CWF8"/>
<feature type="compositionally biased region" description="Basic and acidic residues" evidence="1">
    <location>
        <begin position="37"/>
        <end position="58"/>
    </location>
</feature>
<sequence>MKLLVEPCGVRRYTVSFQLATSTSGADPCRDNAPLYSDDKGADADQKSVARKDRRGHINKEPMIMSPLHCTVTRDPTRHWRIRILSLV</sequence>
<feature type="non-terminal residue" evidence="2">
    <location>
        <position position="88"/>
    </location>
</feature>